<feature type="non-terminal residue" evidence="2">
    <location>
        <position position="291"/>
    </location>
</feature>
<dbReference type="AlphaFoldDB" id="A0A4P9WBW1"/>
<gene>
    <name evidence="2" type="ORF">BDK51DRAFT_32120</name>
</gene>
<feature type="region of interest" description="Disordered" evidence="1">
    <location>
        <begin position="1"/>
        <end position="21"/>
    </location>
</feature>
<evidence type="ECO:0000313" key="3">
    <source>
        <dbReference type="Proteomes" id="UP000269721"/>
    </source>
</evidence>
<organism evidence="2 3">
    <name type="scientific">Blyttiomyces helicus</name>
    <dbReference type="NCBI Taxonomy" id="388810"/>
    <lineage>
        <taxon>Eukaryota</taxon>
        <taxon>Fungi</taxon>
        <taxon>Fungi incertae sedis</taxon>
        <taxon>Chytridiomycota</taxon>
        <taxon>Chytridiomycota incertae sedis</taxon>
        <taxon>Chytridiomycetes</taxon>
        <taxon>Chytridiomycetes incertae sedis</taxon>
        <taxon>Blyttiomyces</taxon>
    </lineage>
</organism>
<dbReference type="EMBL" id="KZ996280">
    <property type="protein sequence ID" value="RKO89115.1"/>
    <property type="molecule type" value="Genomic_DNA"/>
</dbReference>
<dbReference type="Proteomes" id="UP000269721">
    <property type="component" value="Unassembled WGS sequence"/>
</dbReference>
<dbReference type="PANTHER" id="PTHR31198">
    <property type="entry name" value="COILED-COIL DOMAIN-CONTAINING PROTEIN 84"/>
    <property type="match status" value="1"/>
</dbReference>
<dbReference type="InterPro" id="IPR028015">
    <property type="entry name" value="CCDC84-like"/>
</dbReference>
<name>A0A4P9WBW1_9FUNG</name>
<keyword evidence="3" id="KW-1185">Reference proteome</keyword>
<dbReference type="OrthoDB" id="2147116at2759"/>
<dbReference type="Pfam" id="PF14968">
    <property type="entry name" value="CCDC84"/>
    <property type="match status" value="1"/>
</dbReference>
<sequence>MKNTDFRKLSSPLPNQEDSLSEKHGYCDLCFRNYWDGKRHFYSKAHADSVARLLKKHFNSLQLDLSRLRLIPTPTSHTHTHTQKLKTLSAFRTTVCILRDPMKQPEIWCIFCSCDIRADMDLSKDLHVGCYHIFGHLADEAHIASVDSFFRKHRADASAKSSFIMDEAAFAKFQNKAKLALDEATRKLEIETPSDEGRAAAADIPAVQQLEPRGVGSESVYQSHAANFQILSASIDNASYPYPSIWDTERRDSEGGRFGQLGVDLPRNRSAGVGTTESLQKARVTVRAIGQ</sequence>
<reference evidence="3" key="1">
    <citation type="journal article" date="2018" name="Nat. Microbiol.">
        <title>Leveraging single-cell genomics to expand the fungal tree of life.</title>
        <authorList>
            <person name="Ahrendt S.R."/>
            <person name="Quandt C.A."/>
            <person name="Ciobanu D."/>
            <person name="Clum A."/>
            <person name="Salamov A."/>
            <person name="Andreopoulos B."/>
            <person name="Cheng J.F."/>
            <person name="Woyke T."/>
            <person name="Pelin A."/>
            <person name="Henrissat B."/>
            <person name="Reynolds N.K."/>
            <person name="Benny G.L."/>
            <person name="Smith M.E."/>
            <person name="James T.Y."/>
            <person name="Grigoriev I.V."/>
        </authorList>
    </citation>
    <scope>NUCLEOTIDE SEQUENCE [LARGE SCALE GENOMIC DNA]</scope>
</reference>
<accession>A0A4P9WBW1</accession>
<evidence type="ECO:0000256" key="1">
    <source>
        <dbReference type="SAM" id="MobiDB-lite"/>
    </source>
</evidence>
<protein>
    <submittedName>
        <fullName evidence="2">Uncharacterized protein</fullName>
    </submittedName>
</protein>
<dbReference type="PANTHER" id="PTHR31198:SF1">
    <property type="entry name" value="CENTROSOMAL AT-AC SPLICING FACTOR"/>
    <property type="match status" value="1"/>
</dbReference>
<evidence type="ECO:0000313" key="2">
    <source>
        <dbReference type="EMBL" id="RKO89115.1"/>
    </source>
</evidence>
<proteinExistence type="predicted"/>